<evidence type="ECO:0000313" key="9">
    <source>
        <dbReference type="EMBL" id="KAG7318838.1"/>
    </source>
</evidence>
<proteinExistence type="predicted"/>
<evidence type="ECO:0000256" key="2">
    <source>
        <dbReference type="ARBA" id="ARBA00022448"/>
    </source>
</evidence>
<keyword evidence="2" id="KW-0813">Transport</keyword>
<sequence length="923" mass="104496">MTSWDQRISSFFSSPSQFLSCTTSETFLAELLDRLRDDKTNDNKKILLLSVLSEHPTVLCPTTSAGEETAQELVSILNFTSLKSVSLKCHLILAITNILICTFGLSTRTKVAEEYLNYLYMLIQDTNDNTGGPSLHSVRAIACECLREMETCHPGLLSQKLEALCHLKQQETTVLHQSYSMLYTQALKNAIRILSQQQDVDNGKLRNVLAGNEGFAWKSANTAKSVLSVNMAQVPQLPMTLDFKELKSIMTLLLEESYLMTSPSQAALLRGLVEMVAMVPGISPAIFKSQLLRLFGTTEVELMHATLFMKGMFTDSLFTAEDEHFLLKRLVGMAQHPLLRIPEKIFYMDCILHFPENRPISSSGEECLPVLVTPQLTLSLFPTVFNDSTTMLCRFNLLCLVHLEANEEEDGQGLGYLIDHVMALLKTVDNQGGRETLVTAFRAIFIFLLHFNHMENLAEKLIHRLGELYSRNCHLAPNLINLTDRIQERFDETLWSVRFLKALQRCIVEMPPSQLTLQSLGWHLKILARVAQESQIAQRSTICFLLDILVNSNLCERRSWNVGTAILTVCRNLLQHPTLNQMFIQLADLLQHMSRQYEDTDIQDHAQFYYTLLTNLSWEKLGGILAKTPVGGQTKVRSLSSLSSITASEELSSCLTILQAESCVLRLVKINNNAFEDAAPTAEAQTETDIYEVYREQFKTPGFASEVTLRYHLTHVTTTDPRFDRIFTICLHFEVDTSHYERVNDIYVPCLFRDRKPRDVSVTLKPIHPYPTTLRASAIFTKEDGQSWHTHLPDVHVSFPEIFLPVPLPLGVPLQQKEDVFDRIWDAASSGEPSASETSLFCFKTGIDTLSDLIKKNFQGYIISQELNKWKVLFFLPPRFHVLLAIREGEDAVQMSIATDNWELLPHVNSYLQNITAHCSSTS</sequence>
<feature type="domain" description="AP5B1 middle" evidence="6">
    <location>
        <begin position="242"/>
        <end position="621"/>
    </location>
</feature>
<reference evidence="9 10" key="1">
    <citation type="submission" date="2021-06" db="EMBL/GenBank/DDBJ databases">
        <title>Chromosome-level genome assembly of the red-tail catfish (Hemibagrus wyckioides).</title>
        <authorList>
            <person name="Shao F."/>
        </authorList>
    </citation>
    <scope>NUCLEOTIDE SEQUENCE [LARGE SCALE GENOMIC DNA]</scope>
    <source>
        <strain evidence="9">EC202008001</strain>
        <tissue evidence="9">Blood</tissue>
    </source>
</reference>
<name>A0A9D3NCK7_9TELE</name>
<evidence type="ECO:0000256" key="1">
    <source>
        <dbReference type="ARBA" id="ARBA00018167"/>
    </source>
</evidence>
<dbReference type="GO" id="GO:0015031">
    <property type="term" value="P:protein transport"/>
    <property type="evidence" value="ECO:0007669"/>
    <property type="project" value="UniProtKB-KW"/>
</dbReference>
<organism evidence="9 10">
    <name type="scientific">Hemibagrus wyckioides</name>
    <dbReference type="NCBI Taxonomy" id="337641"/>
    <lineage>
        <taxon>Eukaryota</taxon>
        <taxon>Metazoa</taxon>
        <taxon>Chordata</taxon>
        <taxon>Craniata</taxon>
        <taxon>Vertebrata</taxon>
        <taxon>Euteleostomi</taxon>
        <taxon>Actinopterygii</taxon>
        <taxon>Neopterygii</taxon>
        <taxon>Teleostei</taxon>
        <taxon>Ostariophysi</taxon>
        <taxon>Siluriformes</taxon>
        <taxon>Bagridae</taxon>
        <taxon>Hemibagrus</taxon>
    </lineage>
</organism>
<dbReference type="GO" id="GO:0005765">
    <property type="term" value="C:lysosomal membrane"/>
    <property type="evidence" value="ECO:0007669"/>
    <property type="project" value="TreeGrafter"/>
</dbReference>
<evidence type="ECO:0000259" key="8">
    <source>
        <dbReference type="Pfam" id="PF21590"/>
    </source>
</evidence>
<dbReference type="EMBL" id="JAHKSW010000021">
    <property type="protein sequence ID" value="KAG7318838.1"/>
    <property type="molecule type" value="Genomic_DNA"/>
</dbReference>
<dbReference type="AlphaFoldDB" id="A0A9D3NCK7"/>
<dbReference type="InterPro" id="IPR016024">
    <property type="entry name" value="ARM-type_fold"/>
</dbReference>
<evidence type="ECO:0000256" key="4">
    <source>
        <dbReference type="ARBA" id="ARBA00032431"/>
    </source>
</evidence>
<keyword evidence="3" id="KW-0653">Protein transport</keyword>
<evidence type="ECO:0000259" key="6">
    <source>
        <dbReference type="Pfam" id="PF21588"/>
    </source>
</evidence>
<dbReference type="Proteomes" id="UP000824219">
    <property type="component" value="Linkage Group LG21"/>
</dbReference>
<evidence type="ECO:0000259" key="5">
    <source>
        <dbReference type="Pfam" id="PF21587"/>
    </source>
</evidence>
<dbReference type="InterPro" id="IPR048980">
    <property type="entry name" value="AP5B1_barrel"/>
</dbReference>
<dbReference type="InterPro" id="IPR048981">
    <property type="entry name" value="AP5B1_C"/>
</dbReference>
<evidence type="ECO:0000259" key="7">
    <source>
        <dbReference type="Pfam" id="PF21589"/>
    </source>
</evidence>
<dbReference type="InterPro" id="IPR048978">
    <property type="entry name" value="AP5B1_N"/>
</dbReference>
<protein>
    <recommendedName>
        <fullName evidence="1">AP-5 complex subunit beta-1</fullName>
    </recommendedName>
    <alternativeName>
        <fullName evidence="4">Adaptor-related protein complex 5 beta subunit</fullName>
    </alternativeName>
</protein>
<feature type="domain" description="AP-5 complex subunit beta-1 beta-barrel" evidence="7">
    <location>
        <begin position="725"/>
        <end position="795"/>
    </location>
</feature>
<dbReference type="PANTHER" id="PTHR34033">
    <property type="entry name" value="AP-5 COMPLEX SUBUNIT BETA-1"/>
    <property type="match status" value="1"/>
</dbReference>
<dbReference type="InterPro" id="IPR048979">
    <property type="entry name" value="AP5B1_middle"/>
</dbReference>
<dbReference type="GO" id="GO:0016197">
    <property type="term" value="P:endosomal transport"/>
    <property type="evidence" value="ECO:0007669"/>
    <property type="project" value="InterPro"/>
</dbReference>
<dbReference type="Pfam" id="PF21587">
    <property type="entry name" value="AP5B1_N"/>
    <property type="match status" value="1"/>
</dbReference>
<dbReference type="OrthoDB" id="646197at2759"/>
<feature type="domain" description="AP-5 complex subunit beta-1 N-terminal" evidence="5">
    <location>
        <begin position="29"/>
        <end position="99"/>
    </location>
</feature>
<dbReference type="Pfam" id="PF21589">
    <property type="entry name" value="AP5B1_barrel"/>
    <property type="match status" value="1"/>
</dbReference>
<dbReference type="PANTHER" id="PTHR34033:SF1">
    <property type="entry name" value="AP-5 COMPLEX SUBUNIT BETA-1"/>
    <property type="match status" value="1"/>
</dbReference>
<dbReference type="InterPro" id="IPR038741">
    <property type="entry name" value="AP5B1"/>
</dbReference>
<evidence type="ECO:0000256" key="3">
    <source>
        <dbReference type="ARBA" id="ARBA00022927"/>
    </source>
</evidence>
<dbReference type="GO" id="GO:0030119">
    <property type="term" value="C:AP-type membrane coat adaptor complex"/>
    <property type="evidence" value="ECO:0007669"/>
    <property type="project" value="TreeGrafter"/>
</dbReference>
<dbReference type="SUPFAM" id="SSF48371">
    <property type="entry name" value="ARM repeat"/>
    <property type="match status" value="1"/>
</dbReference>
<accession>A0A9D3NCK7</accession>
<comment type="caution">
    <text evidence="9">The sequence shown here is derived from an EMBL/GenBank/DDBJ whole genome shotgun (WGS) entry which is preliminary data.</text>
</comment>
<feature type="domain" description="AP5B1 C-terminal" evidence="8">
    <location>
        <begin position="820"/>
        <end position="915"/>
    </location>
</feature>
<dbReference type="Pfam" id="PF21590">
    <property type="entry name" value="AP5B1_C"/>
    <property type="match status" value="1"/>
</dbReference>
<evidence type="ECO:0000313" key="10">
    <source>
        <dbReference type="Proteomes" id="UP000824219"/>
    </source>
</evidence>
<dbReference type="Pfam" id="PF21588">
    <property type="entry name" value="AP5B1_middle"/>
    <property type="match status" value="1"/>
</dbReference>
<keyword evidence="10" id="KW-1185">Reference proteome</keyword>
<gene>
    <name evidence="9" type="ORF">KOW79_017312</name>
</gene>